<keyword evidence="4" id="KW-0808">Transferase</keyword>
<dbReference type="CDD" id="cd12122">
    <property type="entry name" value="AMPKA_C"/>
    <property type="match status" value="1"/>
</dbReference>
<dbReference type="InterPro" id="IPR015940">
    <property type="entry name" value="UBA"/>
</dbReference>
<dbReference type="PROSITE" id="PS50032">
    <property type="entry name" value="KA1"/>
    <property type="match status" value="1"/>
</dbReference>
<dbReference type="GO" id="GO:0005634">
    <property type="term" value="C:nucleus"/>
    <property type="evidence" value="ECO:0007669"/>
    <property type="project" value="UniProtKB-ARBA"/>
</dbReference>
<dbReference type="InterPro" id="IPR011009">
    <property type="entry name" value="Kinase-like_dom_sf"/>
</dbReference>
<dbReference type="SMART" id="SM00220">
    <property type="entry name" value="S_TKc"/>
    <property type="match status" value="1"/>
</dbReference>
<dbReference type="FunFam" id="1.10.510.10:FF:000204">
    <property type="entry name" value="Non-specific serine/threonine protein kinase"/>
    <property type="match status" value="1"/>
</dbReference>
<reference evidence="16" key="1">
    <citation type="submission" date="2018-01" db="EMBL/GenBank/DDBJ databases">
        <authorList>
            <person name="Mao J.F."/>
        </authorList>
    </citation>
    <scope>NUCLEOTIDE SEQUENCE</scope>
    <source>
        <strain evidence="16">Huo1</strain>
        <tissue evidence="16">Leaf</tissue>
    </source>
</reference>
<keyword evidence="17" id="KW-1185">Reference proteome</keyword>
<dbReference type="EMBL" id="PNBA02000012">
    <property type="protein sequence ID" value="KAG6405840.1"/>
    <property type="molecule type" value="Genomic_DNA"/>
</dbReference>
<protein>
    <recommendedName>
        <fullName evidence="2">non-specific serine/threonine protein kinase</fullName>
        <ecNumber evidence="2">2.7.11.1</ecNumber>
    </recommendedName>
</protein>
<feature type="binding site" evidence="12">
    <location>
        <position position="62"/>
    </location>
    <ligand>
        <name>ATP</name>
        <dbReference type="ChEBI" id="CHEBI:30616"/>
    </ligand>
</feature>
<organism evidence="16">
    <name type="scientific">Salvia splendens</name>
    <name type="common">Scarlet sage</name>
    <dbReference type="NCBI Taxonomy" id="180675"/>
    <lineage>
        <taxon>Eukaryota</taxon>
        <taxon>Viridiplantae</taxon>
        <taxon>Streptophyta</taxon>
        <taxon>Embryophyta</taxon>
        <taxon>Tracheophyta</taxon>
        <taxon>Spermatophyta</taxon>
        <taxon>Magnoliopsida</taxon>
        <taxon>eudicotyledons</taxon>
        <taxon>Gunneridae</taxon>
        <taxon>Pentapetalae</taxon>
        <taxon>asterids</taxon>
        <taxon>lamiids</taxon>
        <taxon>Lamiales</taxon>
        <taxon>Lamiaceae</taxon>
        <taxon>Nepetoideae</taxon>
        <taxon>Mentheae</taxon>
        <taxon>Salviinae</taxon>
        <taxon>Salvia</taxon>
        <taxon>Salvia subgen. Calosphace</taxon>
        <taxon>core Calosphace</taxon>
    </lineage>
</organism>
<name>A0A8X8X1B3_SALSN</name>
<dbReference type="CDD" id="cd14079">
    <property type="entry name" value="STKc_AMPK_alpha"/>
    <property type="match status" value="1"/>
</dbReference>
<evidence type="ECO:0000256" key="5">
    <source>
        <dbReference type="ARBA" id="ARBA00022741"/>
    </source>
</evidence>
<evidence type="ECO:0000256" key="10">
    <source>
        <dbReference type="ARBA" id="ARBA00047899"/>
    </source>
</evidence>
<dbReference type="AlphaFoldDB" id="A0A8X8X1B3"/>
<evidence type="ECO:0000256" key="7">
    <source>
        <dbReference type="ARBA" id="ARBA00022840"/>
    </source>
</evidence>
<evidence type="ECO:0000256" key="4">
    <source>
        <dbReference type="ARBA" id="ARBA00022679"/>
    </source>
</evidence>
<keyword evidence="7 12" id="KW-0067">ATP-binding</keyword>
<dbReference type="FunFam" id="3.30.200.20:FF:000236">
    <property type="entry name" value="Non-specific serine/threonine protein kinase"/>
    <property type="match status" value="1"/>
</dbReference>
<comment type="catalytic activity">
    <reaction evidence="11">
        <text>L-seryl-[protein] + ATP = O-phospho-L-seryl-[protein] + ADP + H(+)</text>
        <dbReference type="Rhea" id="RHEA:17989"/>
        <dbReference type="Rhea" id="RHEA-COMP:9863"/>
        <dbReference type="Rhea" id="RHEA-COMP:11604"/>
        <dbReference type="ChEBI" id="CHEBI:15378"/>
        <dbReference type="ChEBI" id="CHEBI:29999"/>
        <dbReference type="ChEBI" id="CHEBI:30616"/>
        <dbReference type="ChEBI" id="CHEBI:83421"/>
        <dbReference type="ChEBI" id="CHEBI:456216"/>
        <dbReference type="EC" id="2.7.11.1"/>
    </reaction>
</comment>
<evidence type="ECO:0000259" key="13">
    <source>
        <dbReference type="PROSITE" id="PS50011"/>
    </source>
</evidence>
<reference evidence="16" key="2">
    <citation type="submission" date="2020-08" db="EMBL/GenBank/DDBJ databases">
        <title>Plant Genome Project.</title>
        <authorList>
            <person name="Zhang R.-G."/>
        </authorList>
    </citation>
    <scope>NUCLEOTIDE SEQUENCE</scope>
    <source>
        <strain evidence="16">Huo1</strain>
        <tissue evidence="16">Leaf</tissue>
    </source>
</reference>
<keyword evidence="6" id="KW-0418">Kinase</keyword>
<keyword evidence="5 12" id="KW-0547">Nucleotide-binding</keyword>
<dbReference type="GO" id="GO:0005524">
    <property type="term" value="F:ATP binding"/>
    <property type="evidence" value="ECO:0007669"/>
    <property type="project" value="UniProtKB-UniRule"/>
</dbReference>
<comment type="similarity">
    <text evidence="1">Belongs to the protein kinase superfamily. CAMK Ser/Thr protein kinase family. SNF1 subfamily.</text>
</comment>
<dbReference type="CDD" id="cd14335">
    <property type="entry name" value="UBA_SnRK1_plant"/>
    <property type="match status" value="1"/>
</dbReference>
<evidence type="ECO:0000256" key="1">
    <source>
        <dbReference type="ARBA" id="ARBA00006234"/>
    </source>
</evidence>
<feature type="domain" description="Protein kinase" evidence="13">
    <location>
        <begin position="33"/>
        <end position="285"/>
    </location>
</feature>
<dbReference type="Gene3D" id="1.10.510.10">
    <property type="entry name" value="Transferase(Phosphotransferase) domain 1"/>
    <property type="match status" value="1"/>
</dbReference>
<evidence type="ECO:0000256" key="9">
    <source>
        <dbReference type="ARBA" id="ARBA00023063"/>
    </source>
</evidence>
<dbReference type="SUPFAM" id="SSF56112">
    <property type="entry name" value="Protein kinase-like (PK-like)"/>
    <property type="match status" value="1"/>
</dbReference>
<evidence type="ECO:0000313" key="17">
    <source>
        <dbReference type="Proteomes" id="UP000298416"/>
    </source>
</evidence>
<dbReference type="GO" id="GO:0019900">
    <property type="term" value="F:kinase binding"/>
    <property type="evidence" value="ECO:0007669"/>
    <property type="project" value="UniProtKB-ARBA"/>
</dbReference>
<dbReference type="Proteomes" id="UP000298416">
    <property type="component" value="Unassembled WGS sequence"/>
</dbReference>
<proteinExistence type="inferred from homology"/>
<dbReference type="InterPro" id="IPR028375">
    <property type="entry name" value="KA1/Ssp2_C"/>
</dbReference>
<dbReference type="SUPFAM" id="SSF103243">
    <property type="entry name" value="KA1-like"/>
    <property type="match status" value="1"/>
</dbReference>
<dbReference type="PANTHER" id="PTHR24346:SF82">
    <property type="entry name" value="KP78A-RELATED"/>
    <property type="match status" value="1"/>
</dbReference>
<dbReference type="InterPro" id="IPR001772">
    <property type="entry name" value="KA1_dom"/>
</dbReference>
<evidence type="ECO:0000259" key="15">
    <source>
        <dbReference type="PROSITE" id="PS50032"/>
    </source>
</evidence>
<dbReference type="InterPro" id="IPR017441">
    <property type="entry name" value="Protein_kinase_ATP_BS"/>
</dbReference>
<dbReference type="Pfam" id="PF00069">
    <property type="entry name" value="Pkinase"/>
    <property type="match status" value="1"/>
</dbReference>
<dbReference type="GO" id="GO:0009507">
    <property type="term" value="C:chloroplast"/>
    <property type="evidence" value="ECO:0007669"/>
    <property type="project" value="UniProtKB-ARBA"/>
</dbReference>
<dbReference type="Gene3D" id="3.30.310.80">
    <property type="entry name" value="Kinase associated domain 1, KA1"/>
    <property type="match status" value="1"/>
</dbReference>
<evidence type="ECO:0000256" key="6">
    <source>
        <dbReference type="ARBA" id="ARBA00022777"/>
    </source>
</evidence>
<keyword evidence="8" id="KW-0832">Ubl conjugation</keyword>
<dbReference type="FunFam" id="3.30.310.80:FF:000006">
    <property type="entry name" value="Non-specific serine/threonine protein kinase"/>
    <property type="match status" value="1"/>
</dbReference>
<dbReference type="InterPro" id="IPR008271">
    <property type="entry name" value="Ser/Thr_kinase_AS"/>
</dbReference>
<feature type="domain" description="UBA" evidence="14">
    <location>
        <begin position="306"/>
        <end position="346"/>
    </location>
</feature>
<dbReference type="PROSITE" id="PS50011">
    <property type="entry name" value="PROTEIN_KINASE_DOM"/>
    <property type="match status" value="1"/>
</dbReference>
<dbReference type="EC" id="2.7.11.1" evidence="2"/>
<sequence length="527" mass="60139">MENLVCDFELCAFRSMDGLNQDGSSVDSFLRNYKLGKTLGIGSFGKVKIAEHALTGHKVAVKILNRKKIKNMDMEEKVRREIKILRLFMHPHIIRLYEVVETNSDIYVVMEFVKSGELFDYIVEKGRLQEEEARTFFQQIISGVEYCHRNMVVHRDLKPENLLLDSKHNVKIADFGLSNIMRDGHFLKTSCGSPNYAAPEVISGKLYAGPEVDVWSCGVILYALLCGTLPFDDENIPNLFKKIKGGIYTLPSHLSACARDLIPRMLIVDPMKRMSIPEIRTHPWFQAHLPRYLAVPPPDTTQQAKKIDEDILQEVIKMGFDRAALVESIGNRVQNEGTVSYYLLLDNRFRVANGYLGAEFQETVEFGYDHNPSEPVASPVRERLPGVNDHQQFGARQFPTDRKWALGLQSQAHPREIMTEVLKALQELKVFWKKIGHYNIKCRWASDAPGHHEGTLNDSMHDTNYFGDGSAVIEHQGSSVTRHVVKFEVQLYKTREDKYLLDLQRVQGPPLLFLDLCAAFLAQLRVH</sequence>
<dbReference type="GO" id="GO:0004674">
    <property type="term" value="F:protein serine/threonine kinase activity"/>
    <property type="evidence" value="ECO:0007669"/>
    <property type="project" value="UniProtKB-KW"/>
</dbReference>
<comment type="caution">
    <text evidence="16">The sequence shown here is derived from an EMBL/GenBank/DDBJ whole genome shotgun (WGS) entry which is preliminary data.</text>
</comment>
<keyword evidence="3" id="KW-0723">Serine/threonine-protein kinase</keyword>
<evidence type="ECO:0000259" key="14">
    <source>
        <dbReference type="PROSITE" id="PS50030"/>
    </source>
</evidence>
<dbReference type="PROSITE" id="PS00108">
    <property type="entry name" value="PROTEIN_KINASE_ST"/>
    <property type="match status" value="1"/>
</dbReference>
<dbReference type="PROSITE" id="PS50030">
    <property type="entry name" value="UBA"/>
    <property type="match status" value="1"/>
</dbReference>
<gene>
    <name evidence="16" type="ORF">SASPL_133434</name>
</gene>
<dbReference type="PROSITE" id="PS00107">
    <property type="entry name" value="PROTEIN_KINASE_ATP"/>
    <property type="match status" value="1"/>
</dbReference>
<dbReference type="PANTHER" id="PTHR24346">
    <property type="entry name" value="MAP/MICROTUBULE AFFINITY-REGULATING KINASE"/>
    <property type="match status" value="1"/>
</dbReference>
<evidence type="ECO:0000256" key="8">
    <source>
        <dbReference type="ARBA" id="ARBA00022843"/>
    </source>
</evidence>
<dbReference type="GO" id="GO:0035556">
    <property type="term" value="P:intracellular signal transduction"/>
    <property type="evidence" value="ECO:0007669"/>
    <property type="project" value="TreeGrafter"/>
</dbReference>
<feature type="domain" description="KA1" evidence="15">
    <location>
        <begin position="478"/>
        <end position="526"/>
    </location>
</feature>
<dbReference type="Pfam" id="PF02149">
    <property type="entry name" value="KA1"/>
    <property type="match status" value="1"/>
</dbReference>
<evidence type="ECO:0000256" key="3">
    <source>
        <dbReference type="ARBA" id="ARBA00022527"/>
    </source>
</evidence>
<evidence type="ECO:0000256" key="12">
    <source>
        <dbReference type="PROSITE-ProRule" id="PRU10141"/>
    </source>
</evidence>
<evidence type="ECO:0000256" key="2">
    <source>
        <dbReference type="ARBA" id="ARBA00012513"/>
    </source>
</evidence>
<dbReference type="GO" id="GO:0009743">
    <property type="term" value="P:response to carbohydrate"/>
    <property type="evidence" value="ECO:0007669"/>
    <property type="project" value="UniProtKB-ARBA"/>
</dbReference>
<evidence type="ECO:0000256" key="11">
    <source>
        <dbReference type="ARBA" id="ARBA00048679"/>
    </source>
</evidence>
<keyword evidence="9" id="KW-0534">Nitrate assimilation</keyword>
<dbReference type="InterPro" id="IPR000719">
    <property type="entry name" value="Prot_kinase_dom"/>
</dbReference>
<evidence type="ECO:0000313" key="16">
    <source>
        <dbReference type="EMBL" id="KAG6405840.1"/>
    </source>
</evidence>
<accession>A0A8X8X1B3</accession>
<comment type="catalytic activity">
    <reaction evidence="10">
        <text>L-threonyl-[protein] + ATP = O-phospho-L-threonyl-[protein] + ADP + H(+)</text>
        <dbReference type="Rhea" id="RHEA:46608"/>
        <dbReference type="Rhea" id="RHEA-COMP:11060"/>
        <dbReference type="Rhea" id="RHEA-COMP:11605"/>
        <dbReference type="ChEBI" id="CHEBI:15378"/>
        <dbReference type="ChEBI" id="CHEBI:30013"/>
        <dbReference type="ChEBI" id="CHEBI:30616"/>
        <dbReference type="ChEBI" id="CHEBI:61977"/>
        <dbReference type="ChEBI" id="CHEBI:456216"/>
        <dbReference type="EC" id="2.7.11.1"/>
    </reaction>
</comment>
<dbReference type="GO" id="GO:0042128">
    <property type="term" value="P:nitrate assimilation"/>
    <property type="evidence" value="ECO:0007669"/>
    <property type="project" value="UniProtKB-KW"/>
</dbReference>